<reference evidence="6" key="1">
    <citation type="journal article" date="2023" name="Insect Mol. Biol.">
        <title>Genome sequencing provides insights into the evolution of gene families encoding plant cell wall-degrading enzymes in longhorned beetles.</title>
        <authorList>
            <person name="Shin N.R."/>
            <person name="Okamura Y."/>
            <person name="Kirsch R."/>
            <person name="Pauchet Y."/>
        </authorList>
    </citation>
    <scope>NUCLEOTIDE SEQUENCE</scope>
    <source>
        <strain evidence="6">AMC_N1</strain>
    </source>
</reference>
<dbReference type="EMBL" id="JAPWTK010000460">
    <property type="protein sequence ID" value="KAJ8939885.1"/>
    <property type="molecule type" value="Genomic_DNA"/>
</dbReference>
<feature type="region of interest" description="Disordered" evidence="4">
    <location>
        <begin position="274"/>
        <end position="296"/>
    </location>
</feature>
<gene>
    <name evidence="6" type="ORF">NQ318_023225</name>
</gene>
<dbReference type="Proteomes" id="UP001162162">
    <property type="component" value="Unassembled WGS sequence"/>
</dbReference>
<organism evidence="6 7">
    <name type="scientific">Aromia moschata</name>
    <dbReference type="NCBI Taxonomy" id="1265417"/>
    <lineage>
        <taxon>Eukaryota</taxon>
        <taxon>Metazoa</taxon>
        <taxon>Ecdysozoa</taxon>
        <taxon>Arthropoda</taxon>
        <taxon>Hexapoda</taxon>
        <taxon>Insecta</taxon>
        <taxon>Pterygota</taxon>
        <taxon>Neoptera</taxon>
        <taxon>Endopterygota</taxon>
        <taxon>Coleoptera</taxon>
        <taxon>Polyphaga</taxon>
        <taxon>Cucujiformia</taxon>
        <taxon>Chrysomeloidea</taxon>
        <taxon>Cerambycidae</taxon>
        <taxon>Cerambycinae</taxon>
        <taxon>Callichromatini</taxon>
        <taxon>Aromia</taxon>
    </lineage>
</organism>
<evidence type="ECO:0000256" key="2">
    <source>
        <dbReference type="ARBA" id="ARBA00023125"/>
    </source>
</evidence>
<dbReference type="GO" id="GO:0003677">
    <property type="term" value="F:DNA binding"/>
    <property type="evidence" value="ECO:0007669"/>
    <property type="project" value="UniProtKB-KW"/>
</dbReference>
<name>A0AAV8XN93_9CUCU</name>
<dbReference type="InterPro" id="IPR006600">
    <property type="entry name" value="HTH_CenpB_DNA-bd_dom"/>
</dbReference>
<evidence type="ECO:0000256" key="1">
    <source>
        <dbReference type="ARBA" id="ARBA00004123"/>
    </source>
</evidence>
<keyword evidence="3" id="KW-0539">Nucleus</keyword>
<accession>A0AAV8XN93</accession>
<evidence type="ECO:0000256" key="4">
    <source>
        <dbReference type="SAM" id="MobiDB-lite"/>
    </source>
</evidence>
<evidence type="ECO:0000259" key="5">
    <source>
        <dbReference type="PROSITE" id="PS51253"/>
    </source>
</evidence>
<dbReference type="AlphaFoldDB" id="A0AAV8XN93"/>
<feature type="domain" description="HTH CENPB-type" evidence="5">
    <location>
        <begin position="107"/>
        <end position="184"/>
    </location>
</feature>
<dbReference type="Pfam" id="PF05225">
    <property type="entry name" value="HTH_psq"/>
    <property type="match status" value="1"/>
</dbReference>
<dbReference type="InterPro" id="IPR007889">
    <property type="entry name" value="HTH_Psq"/>
</dbReference>
<dbReference type="SMART" id="SM00674">
    <property type="entry name" value="CENPB"/>
    <property type="match status" value="1"/>
</dbReference>
<dbReference type="InterPro" id="IPR009057">
    <property type="entry name" value="Homeodomain-like_sf"/>
</dbReference>
<sequence>MGQTVGSNMAAHKDAKQVGAITSTERSEMITVAVGVNAQGSIGKYFTMPNKYTRKSVQSRGNWSQDNLSDAIKNVDGNISVHRASIEFKIPRKTLERRIKTGNPIKGNTGSSCVFGKENENRLSRHILTMQNRGFPLTKDDLRRIAYHFVQQLGIKHKFNSEHEKAGYDWLTLFLSRHPEITIRKSEGVSIARTTAMNRKDIWMREHFIPRKPLGKVLLILDGHASHVNSVEMLEFAESNSITIATGIMPFNRDVIPDYAFCIEDISSTVNAHSPPLEQRRIAQQPTDDLEATTID</sequence>
<dbReference type="Gene3D" id="1.10.10.60">
    <property type="entry name" value="Homeodomain-like"/>
    <property type="match status" value="1"/>
</dbReference>
<dbReference type="SUPFAM" id="SSF46689">
    <property type="entry name" value="Homeodomain-like"/>
    <property type="match status" value="1"/>
</dbReference>
<dbReference type="GO" id="GO:0005634">
    <property type="term" value="C:nucleus"/>
    <property type="evidence" value="ECO:0007669"/>
    <property type="project" value="UniProtKB-SubCell"/>
</dbReference>
<keyword evidence="7" id="KW-1185">Reference proteome</keyword>
<proteinExistence type="predicted"/>
<evidence type="ECO:0000256" key="3">
    <source>
        <dbReference type="ARBA" id="ARBA00023242"/>
    </source>
</evidence>
<comment type="caution">
    <text evidence="6">The sequence shown here is derived from an EMBL/GenBank/DDBJ whole genome shotgun (WGS) entry which is preliminary data.</text>
</comment>
<keyword evidence="2" id="KW-0238">DNA-binding</keyword>
<dbReference type="Pfam" id="PF03221">
    <property type="entry name" value="HTH_Tnp_Tc5"/>
    <property type="match status" value="1"/>
</dbReference>
<dbReference type="PROSITE" id="PS51253">
    <property type="entry name" value="HTH_CENPB"/>
    <property type="match status" value="1"/>
</dbReference>
<evidence type="ECO:0000313" key="6">
    <source>
        <dbReference type="EMBL" id="KAJ8939885.1"/>
    </source>
</evidence>
<comment type="subcellular location">
    <subcellularLocation>
        <location evidence="1">Nucleus</location>
    </subcellularLocation>
</comment>
<protein>
    <recommendedName>
        <fullName evidence="5">HTH CENPB-type domain-containing protein</fullName>
    </recommendedName>
</protein>
<evidence type="ECO:0000313" key="7">
    <source>
        <dbReference type="Proteomes" id="UP001162162"/>
    </source>
</evidence>